<dbReference type="AlphaFoldDB" id="A0A918E6C5"/>
<keyword evidence="1" id="KW-0732">Signal</keyword>
<dbReference type="Proteomes" id="UP000660745">
    <property type="component" value="Unassembled WGS sequence"/>
</dbReference>
<dbReference type="EMBL" id="BMNK01000006">
    <property type="protein sequence ID" value="GGP08124.1"/>
    <property type="molecule type" value="Genomic_DNA"/>
</dbReference>
<keyword evidence="3" id="KW-1185">Reference proteome</keyword>
<evidence type="ECO:0000256" key="1">
    <source>
        <dbReference type="SAM" id="SignalP"/>
    </source>
</evidence>
<evidence type="ECO:0000313" key="3">
    <source>
        <dbReference type="Proteomes" id="UP000660745"/>
    </source>
</evidence>
<comment type="caution">
    <text evidence="2">The sequence shown here is derived from an EMBL/GenBank/DDBJ whole genome shotgun (WGS) entry which is preliminary data.</text>
</comment>
<organism evidence="2 3">
    <name type="scientific">Nonomuraea glycinis</name>
    <dbReference type="NCBI Taxonomy" id="2047744"/>
    <lineage>
        <taxon>Bacteria</taxon>
        <taxon>Bacillati</taxon>
        <taxon>Actinomycetota</taxon>
        <taxon>Actinomycetes</taxon>
        <taxon>Streptosporangiales</taxon>
        <taxon>Streptosporangiaceae</taxon>
        <taxon>Nonomuraea</taxon>
    </lineage>
</organism>
<evidence type="ECO:0008006" key="4">
    <source>
        <dbReference type="Google" id="ProtNLM"/>
    </source>
</evidence>
<gene>
    <name evidence="2" type="ORF">GCM10012278_38580</name>
</gene>
<accession>A0A918E6C5</accession>
<name>A0A918E6C5_9ACTN</name>
<evidence type="ECO:0000313" key="2">
    <source>
        <dbReference type="EMBL" id="GGP08124.1"/>
    </source>
</evidence>
<reference evidence="2" key="1">
    <citation type="journal article" date="2014" name="Int. J. Syst. Evol. Microbiol.">
        <title>Complete genome sequence of Corynebacterium casei LMG S-19264T (=DSM 44701T), isolated from a smear-ripened cheese.</title>
        <authorList>
            <consortium name="US DOE Joint Genome Institute (JGI-PGF)"/>
            <person name="Walter F."/>
            <person name="Albersmeier A."/>
            <person name="Kalinowski J."/>
            <person name="Ruckert C."/>
        </authorList>
    </citation>
    <scope>NUCLEOTIDE SEQUENCE</scope>
    <source>
        <strain evidence="2">CGMCC 4.7430</strain>
    </source>
</reference>
<reference evidence="2" key="2">
    <citation type="submission" date="2020-09" db="EMBL/GenBank/DDBJ databases">
        <authorList>
            <person name="Sun Q."/>
            <person name="Zhou Y."/>
        </authorList>
    </citation>
    <scope>NUCLEOTIDE SEQUENCE</scope>
    <source>
        <strain evidence="2">CGMCC 4.7430</strain>
    </source>
</reference>
<feature type="chain" id="PRO_5038971703" description="Lipoprotein" evidence="1">
    <location>
        <begin position="17"/>
        <end position="133"/>
    </location>
</feature>
<dbReference type="PROSITE" id="PS51257">
    <property type="entry name" value="PROKAR_LIPOPROTEIN"/>
    <property type="match status" value="1"/>
</dbReference>
<sequence>MLPRFAAIALMLPVLAACQQTPASGGTYSTGGDPTDSPCARVVSAIGYAGLLLEPEGREQAQNFEDALLGRLAEVRGITLQFGPRLPSPLAPAVRTVLTATEGLARGDVPKQRQAALLKRYRAAAGQITRGCA</sequence>
<proteinExistence type="predicted"/>
<protein>
    <recommendedName>
        <fullName evidence="4">Lipoprotein</fullName>
    </recommendedName>
</protein>
<dbReference type="RefSeq" id="WP_189140026.1">
    <property type="nucleotide sequence ID" value="NZ_BMNK01000006.1"/>
</dbReference>
<feature type="signal peptide" evidence="1">
    <location>
        <begin position="1"/>
        <end position="16"/>
    </location>
</feature>